<dbReference type="STRING" id="410359.Pcal_1417"/>
<dbReference type="HOGENOM" id="CLU_160445_0_0_2"/>
<proteinExistence type="predicted"/>
<gene>
    <name evidence="1" type="ordered locus">Pcal_1417</name>
</gene>
<dbReference type="AlphaFoldDB" id="A3MW20"/>
<accession>A3MW20</accession>
<evidence type="ECO:0000313" key="1">
    <source>
        <dbReference type="EMBL" id="ABO08837.1"/>
    </source>
</evidence>
<sequence>MGGQAESLLKDGRYASVDCVGEALSKFKAVFGAEAEVEVIEAAGDRVAARFGGNMCYTCGTYDYFEDFAYFLSDCAGEDWGVESYSQNPDGTYTVVFRPRRLIGKRVRHVVIRIGDEVLDRVVEDAAS</sequence>
<dbReference type="Proteomes" id="UP000001431">
    <property type="component" value="Chromosome"/>
</dbReference>
<dbReference type="KEGG" id="pcl:Pcal_1417"/>
<name>A3MW20_PYRCJ</name>
<organism evidence="1 2">
    <name type="scientific">Pyrobaculum calidifontis (strain DSM 21063 / JCM 11548 / VA1)</name>
    <dbReference type="NCBI Taxonomy" id="410359"/>
    <lineage>
        <taxon>Archaea</taxon>
        <taxon>Thermoproteota</taxon>
        <taxon>Thermoprotei</taxon>
        <taxon>Thermoproteales</taxon>
        <taxon>Thermoproteaceae</taxon>
        <taxon>Pyrobaculum</taxon>
    </lineage>
</organism>
<dbReference type="eggNOG" id="arCOG03648">
    <property type="taxonomic scope" value="Archaea"/>
</dbReference>
<reference evidence="1" key="1">
    <citation type="submission" date="2007-02" db="EMBL/GenBank/DDBJ databases">
        <title>Complete sequence of Pyrobaculum calidifontis JCM 11548.</title>
        <authorList>
            <consortium name="US DOE Joint Genome Institute"/>
            <person name="Copeland A."/>
            <person name="Lucas S."/>
            <person name="Lapidus A."/>
            <person name="Barry K."/>
            <person name="Glavina del Rio T."/>
            <person name="Dalin E."/>
            <person name="Tice H."/>
            <person name="Pitluck S."/>
            <person name="Chain P."/>
            <person name="Malfatti S."/>
            <person name="Shin M."/>
            <person name="Vergez L."/>
            <person name="Schmutz J."/>
            <person name="Larimer F."/>
            <person name="Land M."/>
            <person name="Hauser L."/>
            <person name="Kyrpides N."/>
            <person name="Mikhailova N."/>
            <person name="Cozen A.E."/>
            <person name="Fitz-Gibbon S.T."/>
            <person name="House C.H."/>
            <person name="Saltikov C."/>
            <person name="Lowe T.M."/>
            <person name="Richardson P."/>
        </authorList>
    </citation>
    <scope>NUCLEOTIDE SEQUENCE [LARGE SCALE GENOMIC DNA]</scope>
    <source>
        <strain evidence="1">JCM 11548</strain>
    </source>
</reference>
<evidence type="ECO:0000313" key="2">
    <source>
        <dbReference type="Proteomes" id="UP000001431"/>
    </source>
</evidence>
<protein>
    <submittedName>
        <fullName evidence="1">Uncharacterized protein</fullName>
    </submittedName>
</protein>
<dbReference type="EMBL" id="CP000561">
    <property type="protein sequence ID" value="ABO08837.1"/>
    <property type="molecule type" value="Genomic_DNA"/>
</dbReference>
<keyword evidence="2" id="KW-1185">Reference proteome</keyword>